<feature type="compositionally biased region" description="Basic and acidic residues" evidence="1">
    <location>
        <begin position="1"/>
        <end position="21"/>
    </location>
</feature>
<organism evidence="2 3">
    <name type="scientific">Austropuccinia psidii MF-1</name>
    <dbReference type="NCBI Taxonomy" id="1389203"/>
    <lineage>
        <taxon>Eukaryota</taxon>
        <taxon>Fungi</taxon>
        <taxon>Dikarya</taxon>
        <taxon>Basidiomycota</taxon>
        <taxon>Pucciniomycotina</taxon>
        <taxon>Pucciniomycetes</taxon>
        <taxon>Pucciniales</taxon>
        <taxon>Sphaerophragmiaceae</taxon>
        <taxon>Austropuccinia</taxon>
    </lineage>
</organism>
<feature type="compositionally biased region" description="Low complexity" evidence="1">
    <location>
        <begin position="39"/>
        <end position="53"/>
    </location>
</feature>
<name>A0A9Q3H337_9BASI</name>
<sequence length="179" mass="20702">MLQGKKQDFFQPKAERVRPNDQEAVGLGERSAQEPEIVINNSRTSSPSNRNITPTQNEHNVFTPESNLKSDAMWLQMSQFSERTQKQFAELQGSHVRMETLTASMDKIFKTLQEGHSQLSKASKETNKGLNQVFEEKHHFKRDRGCLDQDSNKLFNFFQNMNSQPQVHVLDNSYQQEDI</sequence>
<keyword evidence="3" id="KW-1185">Reference proteome</keyword>
<feature type="compositionally biased region" description="Polar residues" evidence="1">
    <location>
        <begin position="54"/>
        <end position="63"/>
    </location>
</feature>
<accession>A0A9Q3H337</accession>
<evidence type="ECO:0000313" key="2">
    <source>
        <dbReference type="EMBL" id="MBW0487600.1"/>
    </source>
</evidence>
<evidence type="ECO:0000313" key="3">
    <source>
        <dbReference type="Proteomes" id="UP000765509"/>
    </source>
</evidence>
<dbReference type="AlphaFoldDB" id="A0A9Q3H337"/>
<proteinExistence type="predicted"/>
<reference evidence="2" key="1">
    <citation type="submission" date="2021-03" db="EMBL/GenBank/DDBJ databases">
        <title>Draft genome sequence of rust myrtle Austropuccinia psidii MF-1, a brazilian biotype.</title>
        <authorList>
            <person name="Quecine M.C."/>
            <person name="Pachon D.M.R."/>
            <person name="Bonatelli M.L."/>
            <person name="Correr F.H."/>
            <person name="Franceschini L.M."/>
            <person name="Leite T.F."/>
            <person name="Margarido G.R.A."/>
            <person name="Almeida C.A."/>
            <person name="Ferrarezi J.A."/>
            <person name="Labate C.A."/>
        </authorList>
    </citation>
    <scope>NUCLEOTIDE SEQUENCE</scope>
    <source>
        <strain evidence="2">MF-1</strain>
    </source>
</reference>
<dbReference type="EMBL" id="AVOT02009208">
    <property type="protein sequence ID" value="MBW0487600.1"/>
    <property type="molecule type" value="Genomic_DNA"/>
</dbReference>
<protein>
    <submittedName>
        <fullName evidence="2">Uncharacterized protein</fullName>
    </submittedName>
</protein>
<feature type="region of interest" description="Disordered" evidence="1">
    <location>
        <begin position="1"/>
        <end position="63"/>
    </location>
</feature>
<evidence type="ECO:0000256" key="1">
    <source>
        <dbReference type="SAM" id="MobiDB-lite"/>
    </source>
</evidence>
<comment type="caution">
    <text evidence="2">The sequence shown here is derived from an EMBL/GenBank/DDBJ whole genome shotgun (WGS) entry which is preliminary data.</text>
</comment>
<gene>
    <name evidence="2" type="ORF">O181_027315</name>
</gene>
<dbReference type="Proteomes" id="UP000765509">
    <property type="component" value="Unassembled WGS sequence"/>
</dbReference>